<dbReference type="Proteomes" id="UP000198323">
    <property type="component" value="Unassembled WGS sequence"/>
</dbReference>
<dbReference type="InterPro" id="IPR008254">
    <property type="entry name" value="Flavodoxin/NO_synth"/>
</dbReference>
<comment type="caution">
    <text evidence="23">The sequence shown here is derived from an EMBL/GenBank/DDBJ whole genome shotgun (WGS) entry which is preliminary data.</text>
</comment>
<protein>
    <recommendedName>
        <fullName evidence="17">Nitric oxide synthase 3</fullName>
        <ecNumber evidence="6">1.14.13.39</ecNumber>
    </recommendedName>
    <alternativeName>
        <fullName evidence="14">Constitutive NOS</fullName>
    </alternativeName>
    <alternativeName>
        <fullName evidence="20">EC-NOS</fullName>
    </alternativeName>
    <alternativeName>
        <fullName evidence="18">NOS type III</fullName>
    </alternativeName>
    <alternativeName>
        <fullName evidence="19">Nitric oxide synthase, endothelial</fullName>
    </alternativeName>
</protein>
<dbReference type="InterPro" id="IPR001094">
    <property type="entry name" value="Flavdoxin-like"/>
</dbReference>
<comment type="cofactor">
    <cofactor evidence="2">
        <name>(6R)-L-erythro-5,6,7,8-tetrahydrobiopterin</name>
        <dbReference type="ChEBI" id="CHEBI:59560"/>
    </cofactor>
</comment>
<dbReference type="PANTHER" id="PTHR43410">
    <property type="entry name" value="NITRIC OXIDE SYNTHASE OXYGENASE"/>
    <property type="match status" value="1"/>
</dbReference>
<proteinExistence type="inferred from homology"/>
<comment type="cofactor">
    <cofactor evidence="3">
        <name>heme b</name>
        <dbReference type="ChEBI" id="CHEBI:60344"/>
    </cofactor>
</comment>
<feature type="compositionally biased region" description="Pro residues" evidence="21">
    <location>
        <begin position="162"/>
        <end position="185"/>
    </location>
</feature>
<feature type="region of interest" description="Disordered" evidence="21">
    <location>
        <begin position="77"/>
        <end position="185"/>
    </location>
</feature>
<keyword evidence="13" id="KW-0408">Iron</keyword>
<dbReference type="Gene3D" id="3.40.50.360">
    <property type="match status" value="1"/>
</dbReference>
<evidence type="ECO:0000256" key="12">
    <source>
        <dbReference type="ARBA" id="ARBA00023002"/>
    </source>
</evidence>
<dbReference type="SUPFAM" id="SSF52218">
    <property type="entry name" value="Flavoproteins"/>
    <property type="match status" value="1"/>
</dbReference>
<evidence type="ECO:0000256" key="10">
    <source>
        <dbReference type="ARBA" id="ARBA00022857"/>
    </source>
</evidence>
<dbReference type="InterPro" id="IPR029039">
    <property type="entry name" value="Flavoprotein-like_sf"/>
</dbReference>
<evidence type="ECO:0000256" key="7">
    <source>
        <dbReference type="ARBA" id="ARBA00022617"/>
    </source>
</evidence>
<evidence type="ECO:0000256" key="17">
    <source>
        <dbReference type="ARBA" id="ARBA00049764"/>
    </source>
</evidence>
<comment type="subunit">
    <text evidence="16">Homodimer. Interacts with NOSIP and NOSTRIN. Interacts with HSP90AB1. Forms a complex with ASL, ASS1 and SLC7A1; the complex regulates cell-autonomous L-arginine synthesis and citrulline recycling while channeling extracellular L-arginine to nitric oxide synthesis pathway.</text>
</comment>
<evidence type="ECO:0000256" key="11">
    <source>
        <dbReference type="ARBA" id="ARBA00022860"/>
    </source>
</evidence>
<dbReference type="STRING" id="9009.A0A226N9G8"/>
<keyword evidence="12" id="KW-0560">Oxidoreductase</keyword>
<dbReference type="GO" id="GO:0010181">
    <property type="term" value="F:FMN binding"/>
    <property type="evidence" value="ECO:0007669"/>
    <property type="project" value="InterPro"/>
</dbReference>
<evidence type="ECO:0000256" key="13">
    <source>
        <dbReference type="ARBA" id="ARBA00023004"/>
    </source>
</evidence>
<dbReference type="GO" id="GO:0004517">
    <property type="term" value="F:nitric-oxide synthase activity"/>
    <property type="evidence" value="ECO:0007669"/>
    <property type="project" value="UniProtKB-EC"/>
</dbReference>
<dbReference type="PRINTS" id="PR00369">
    <property type="entry name" value="FLAVODOXIN"/>
</dbReference>
<evidence type="ECO:0000256" key="5">
    <source>
        <dbReference type="ARBA" id="ARBA00006267"/>
    </source>
</evidence>
<evidence type="ECO:0000256" key="4">
    <source>
        <dbReference type="ARBA" id="ARBA00001974"/>
    </source>
</evidence>
<gene>
    <name evidence="23" type="ORF">ASZ78_003693</name>
</gene>
<feature type="domain" description="Flavodoxin-like" evidence="22">
    <location>
        <begin position="13"/>
        <end position="83"/>
    </location>
</feature>
<evidence type="ECO:0000259" key="22">
    <source>
        <dbReference type="Pfam" id="PF00258"/>
    </source>
</evidence>
<evidence type="ECO:0000256" key="20">
    <source>
        <dbReference type="ARBA" id="ARBA00049818"/>
    </source>
</evidence>
<sequence>MGHVMARRVKATILYGTETGRARTYAWSLAQQFRRAFDPRVGERGGYGVLWVLRMDEYDIVSLEHETLVLVVTSTFGNGDPPECGEVGGDNGVGTMGPAPTPNPYKPIPNLELNPNPDPKLNPNPKPHMSPSPTPNPTLNSIPTPTPNSNPNPDPDSNSDPNPNPDPDPILDPIPNPDPNPAPPH</sequence>
<evidence type="ECO:0000256" key="6">
    <source>
        <dbReference type="ARBA" id="ARBA00012989"/>
    </source>
</evidence>
<evidence type="ECO:0000256" key="21">
    <source>
        <dbReference type="SAM" id="MobiDB-lite"/>
    </source>
</evidence>
<evidence type="ECO:0000256" key="2">
    <source>
        <dbReference type="ARBA" id="ARBA00001950"/>
    </source>
</evidence>
<dbReference type="PANTHER" id="PTHR43410:SF1">
    <property type="entry name" value="NITRIC OXIDE SYNTHASE"/>
    <property type="match status" value="1"/>
</dbReference>
<comment type="similarity">
    <text evidence="5">Belongs to the NOS family.</text>
</comment>
<evidence type="ECO:0000256" key="1">
    <source>
        <dbReference type="ARBA" id="ARBA00001917"/>
    </source>
</evidence>
<evidence type="ECO:0000256" key="19">
    <source>
        <dbReference type="ARBA" id="ARBA00049814"/>
    </source>
</evidence>
<evidence type="ECO:0000256" key="14">
    <source>
        <dbReference type="ARBA" id="ARBA00029794"/>
    </source>
</evidence>
<dbReference type="OrthoDB" id="1856718at2759"/>
<evidence type="ECO:0000256" key="3">
    <source>
        <dbReference type="ARBA" id="ARBA00001970"/>
    </source>
</evidence>
<feature type="compositionally biased region" description="Pro residues" evidence="21">
    <location>
        <begin position="144"/>
        <end position="154"/>
    </location>
</feature>
<dbReference type="Pfam" id="PF00258">
    <property type="entry name" value="Flavodoxin_1"/>
    <property type="match status" value="1"/>
</dbReference>
<evidence type="ECO:0000256" key="8">
    <source>
        <dbReference type="ARBA" id="ARBA00022643"/>
    </source>
</evidence>
<dbReference type="EMBL" id="MCFN01000127">
    <property type="protein sequence ID" value="OXB64245.1"/>
    <property type="molecule type" value="Genomic_DNA"/>
</dbReference>
<evidence type="ECO:0000256" key="15">
    <source>
        <dbReference type="ARBA" id="ARBA00047419"/>
    </source>
</evidence>
<reference evidence="23 24" key="1">
    <citation type="submission" date="2016-07" db="EMBL/GenBank/DDBJ databases">
        <title>Disparate Historic Effective Population Sizes Predicted by Modern Levels of Genome Diversity for the Scaled Quail (Callipepla squamata) and the Northern Bobwhite (Colinus virginianus): Inferences from First and Second Generation Draft Genome Assemblies for Sympatric New World Quail.</title>
        <authorList>
            <person name="Oldeschulte D.L."/>
            <person name="Halley Y.A."/>
            <person name="Bhattarai E.K."/>
            <person name="Brashear W.A."/>
            <person name="Hill J."/>
            <person name="Metz R.P."/>
            <person name="Johnson C.D."/>
            <person name="Rollins D."/>
            <person name="Peterson M.J."/>
            <person name="Bickhart D.M."/>
            <person name="Decker J.E."/>
            <person name="Seabury C.M."/>
        </authorList>
    </citation>
    <scope>NUCLEOTIDE SEQUENCE [LARGE SCALE GENOMIC DNA]</scope>
    <source>
        <strain evidence="23 24">Texas</strain>
        <tissue evidence="23">Leg muscle</tissue>
    </source>
</reference>
<feature type="compositionally biased region" description="Pro residues" evidence="21">
    <location>
        <begin position="116"/>
        <end position="136"/>
    </location>
</feature>
<dbReference type="InterPro" id="IPR050607">
    <property type="entry name" value="NOS"/>
</dbReference>
<keyword evidence="8" id="KW-0288">FMN</keyword>
<evidence type="ECO:0000256" key="16">
    <source>
        <dbReference type="ARBA" id="ARBA00049679"/>
    </source>
</evidence>
<accession>A0A226N9G8</accession>
<keyword evidence="8" id="KW-0285">Flavoprotein</keyword>
<comment type="cofactor">
    <cofactor evidence="4">
        <name>FAD</name>
        <dbReference type="ChEBI" id="CHEBI:57692"/>
    </cofactor>
</comment>
<keyword evidence="11" id="KW-0112">Calmodulin-binding</keyword>
<dbReference type="GO" id="GO:0005516">
    <property type="term" value="F:calmodulin binding"/>
    <property type="evidence" value="ECO:0007669"/>
    <property type="project" value="UniProtKB-KW"/>
</dbReference>
<comment type="catalytic activity">
    <reaction evidence="15">
        <text>2 L-arginine + 3 NADPH + 4 O2 + H(+) = 2 L-citrulline + 2 nitric oxide + 3 NADP(+) + 4 H2O</text>
        <dbReference type="Rhea" id="RHEA:19897"/>
        <dbReference type="ChEBI" id="CHEBI:15377"/>
        <dbReference type="ChEBI" id="CHEBI:15378"/>
        <dbReference type="ChEBI" id="CHEBI:15379"/>
        <dbReference type="ChEBI" id="CHEBI:16480"/>
        <dbReference type="ChEBI" id="CHEBI:32682"/>
        <dbReference type="ChEBI" id="CHEBI:57743"/>
        <dbReference type="ChEBI" id="CHEBI:57783"/>
        <dbReference type="ChEBI" id="CHEBI:58349"/>
        <dbReference type="EC" id="1.14.13.39"/>
    </reaction>
    <physiologicalReaction direction="left-to-right" evidence="15">
        <dbReference type="Rhea" id="RHEA:19898"/>
    </physiologicalReaction>
</comment>
<name>A0A226N9G8_CALSU</name>
<keyword evidence="9" id="KW-0479">Metal-binding</keyword>
<keyword evidence="10" id="KW-0521">NADP</keyword>
<dbReference type="EC" id="1.14.13.39" evidence="6"/>
<organism evidence="23 24">
    <name type="scientific">Callipepla squamata</name>
    <name type="common">Scaled quail</name>
    <dbReference type="NCBI Taxonomy" id="9009"/>
    <lineage>
        <taxon>Eukaryota</taxon>
        <taxon>Metazoa</taxon>
        <taxon>Chordata</taxon>
        <taxon>Craniata</taxon>
        <taxon>Vertebrata</taxon>
        <taxon>Euteleostomi</taxon>
        <taxon>Archelosauria</taxon>
        <taxon>Archosauria</taxon>
        <taxon>Dinosauria</taxon>
        <taxon>Saurischia</taxon>
        <taxon>Theropoda</taxon>
        <taxon>Coelurosauria</taxon>
        <taxon>Aves</taxon>
        <taxon>Neognathae</taxon>
        <taxon>Galloanserae</taxon>
        <taxon>Galliformes</taxon>
        <taxon>Odontophoridae</taxon>
        <taxon>Callipepla</taxon>
    </lineage>
</organism>
<comment type="cofactor">
    <cofactor evidence="1">
        <name>FMN</name>
        <dbReference type="ChEBI" id="CHEBI:58210"/>
    </cofactor>
</comment>
<feature type="compositionally biased region" description="Gly residues" evidence="21">
    <location>
        <begin position="86"/>
        <end position="95"/>
    </location>
</feature>
<evidence type="ECO:0000313" key="24">
    <source>
        <dbReference type="Proteomes" id="UP000198323"/>
    </source>
</evidence>
<evidence type="ECO:0000256" key="18">
    <source>
        <dbReference type="ARBA" id="ARBA00049791"/>
    </source>
</evidence>
<evidence type="ECO:0000313" key="23">
    <source>
        <dbReference type="EMBL" id="OXB64245.1"/>
    </source>
</evidence>
<dbReference type="GO" id="GO:0046872">
    <property type="term" value="F:metal ion binding"/>
    <property type="evidence" value="ECO:0007669"/>
    <property type="project" value="UniProtKB-KW"/>
</dbReference>
<evidence type="ECO:0000256" key="9">
    <source>
        <dbReference type="ARBA" id="ARBA00022723"/>
    </source>
</evidence>
<keyword evidence="24" id="KW-1185">Reference proteome</keyword>
<dbReference type="AlphaFoldDB" id="A0A226N9G8"/>
<keyword evidence="7" id="KW-0349">Heme</keyword>